<dbReference type="InterPro" id="IPR013096">
    <property type="entry name" value="Cupin_2"/>
</dbReference>
<reference evidence="3" key="1">
    <citation type="journal article" date="2019" name="Int. J. Syst. Evol. Microbiol.">
        <title>The Global Catalogue of Microorganisms (GCM) 10K type strain sequencing project: providing services to taxonomists for standard genome sequencing and annotation.</title>
        <authorList>
            <consortium name="The Broad Institute Genomics Platform"/>
            <consortium name="The Broad Institute Genome Sequencing Center for Infectious Disease"/>
            <person name="Wu L."/>
            <person name="Ma J."/>
        </authorList>
    </citation>
    <scope>NUCLEOTIDE SEQUENCE [LARGE SCALE GENOMIC DNA]</scope>
    <source>
        <strain evidence="3">CCM 8689</strain>
    </source>
</reference>
<dbReference type="InterPro" id="IPR011051">
    <property type="entry name" value="RmlC_Cupin_sf"/>
</dbReference>
<dbReference type="EMBL" id="JBHSBY010000035">
    <property type="protein sequence ID" value="MFC4196605.1"/>
    <property type="molecule type" value="Genomic_DNA"/>
</dbReference>
<gene>
    <name evidence="2" type="ORF">ACFOUY_07840</name>
</gene>
<evidence type="ECO:0000313" key="3">
    <source>
        <dbReference type="Proteomes" id="UP001595792"/>
    </source>
</evidence>
<dbReference type="RefSeq" id="WP_378959938.1">
    <property type="nucleotide sequence ID" value="NZ_JBHRXC010000001.1"/>
</dbReference>
<dbReference type="Pfam" id="PF07883">
    <property type="entry name" value="Cupin_2"/>
    <property type="match status" value="1"/>
</dbReference>
<dbReference type="Gene3D" id="2.60.120.10">
    <property type="entry name" value="Jelly Rolls"/>
    <property type="match status" value="1"/>
</dbReference>
<proteinExistence type="predicted"/>
<sequence>MEQNYWLFGTELKILVDEQKSDGHYDLIEGTLAAEVETPVHLHSKYSEEIYVLEGDFTIYIPGLSIKVKVGESVFIPANTPHVVSAGSNEKNRALTVASPSGFAKLIRSVGRPATSDQPPIEDHETMKKFLNLSEAIGDVLLGPPGSRP</sequence>
<dbReference type="PANTHER" id="PTHR36440">
    <property type="entry name" value="PUTATIVE (AFU_ORTHOLOGUE AFUA_8G07350)-RELATED"/>
    <property type="match status" value="1"/>
</dbReference>
<dbReference type="PANTHER" id="PTHR36440:SF1">
    <property type="entry name" value="PUTATIVE (AFU_ORTHOLOGUE AFUA_8G07350)-RELATED"/>
    <property type="match status" value="1"/>
</dbReference>
<dbReference type="SUPFAM" id="SSF51182">
    <property type="entry name" value="RmlC-like cupins"/>
    <property type="match status" value="1"/>
</dbReference>
<protein>
    <submittedName>
        <fullName evidence="2">Cupin domain-containing protein</fullName>
    </submittedName>
</protein>
<evidence type="ECO:0000313" key="2">
    <source>
        <dbReference type="EMBL" id="MFC4196605.1"/>
    </source>
</evidence>
<organism evidence="2 3">
    <name type="scientific">Pedobacter jamesrossensis</name>
    <dbReference type="NCBI Taxonomy" id="1908238"/>
    <lineage>
        <taxon>Bacteria</taxon>
        <taxon>Pseudomonadati</taxon>
        <taxon>Bacteroidota</taxon>
        <taxon>Sphingobacteriia</taxon>
        <taxon>Sphingobacteriales</taxon>
        <taxon>Sphingobacteriaceae</taxon>
        <taxon>Pedobacter</taxon>
    </lineage>
</organism>
<keyword evidence="3" id="KW-1185">Reference proteome</keyword>
<comment type="caution">
    <text evidence="2">The sequence shown here is derived from an EMBL/GenBank/DDBJ whole genome shotgun (WGS) entry which is preliminary data.</text>
</comment>
<accession>A0ABV8NI12</accession>
<dbReference type="Proteomes" id="UP001595792">
    <property type="component" value="Unassembled WGS sequence"/>
</dbReference>
<name>A0ABV8NI12_9SPHI</name>
<evidence type="ECO:0000259" key="1">
    <source>
        <dbReference type="Pfam" id="PF07883"/>
    </source>
</evidence>
<feature type="domain" description="Cupin type-2" evidence="1">
    <location>
        <begin position="35"/>
        <end position="97"/>
    </location>
</feature>
<dbReference type="InterPro" id="IPR053146">
    <property type="entry name" value="QDO-like"/>
</dbReference>
<dbReference type="InterPro" id="IPR014710">
    <property type="entry name" value="RmlC-like_jellyroll"/>
</dbReference>